<feature type="transmembrane region" description="Helical" evidence="9">
    <location>
        <begin position="61"/>
        <end position="83"/>
    </location>
</feature>
<feature type="transmembrane region" description="Helical" evidence="9">
    <location>
        <begin position="230"/>
        <end position="250"/>
    </location>
</feature>
<keyword evidence="11" id="KW-1185">Reference proteome</keyword>
<protein>
    <recommendedName>
        <fullName evidence="12">Aquaporin-3</fullName>
    </recommendedName>
</protein>
<organism evidence="10 11">
    <name type="scientific">Heterodera trifolii</name>
    <dbReference type="NCBI Taxonomy" id="157864"/>
    <lineage>
        <taxon>Eukaryota</taxon>
        <taxon>Metazoa</taxon>
        <taxon>Ecdysozoa</taxon>
        <taxon>Nematoda</taxon>
        <taxon>Chromadorea</taxon>
        <taxon>Rhabditida</taxon>
        <taxon>Tylenchina</taxon>
        <taxon>Tylenchomorpha</taxon>
        <taxon>Tylenchoidea</taxon>
        <taxon>Heteroderidae</taxon>
        <taxon>Heteroderinae</taxon>
        <taxon>Heterodera</taxon>
    </lineage>
</organism>
<dbReference type="PANTHER" id="PTHR43829:SF4">
    <property type="entry name" value="AQUAPORIN-9"/>
    <property type="match status" value="1"/>
</dbReference>
<evidence type="ECO:0000256" key="4">
    <source>
        <dbReference type="ARBA" id="ARBA00022692"/>
    </source>
</evidence>
<gene>
    <name evidence="10" type="ORF">niasHT_017073</name>
</gene>
<dbReference type="EMBL" id="JBICBT010000605">
    <property type="protein sequence ID" value="KAL3107841.1"/>
    <property type="molecule type" value="Genomic_DNA"/>
</dbReference>
<evidence type="ECO:0000256" key="7">
    <source>
        <dbReference type="ARBA" id="ARBA00045280"/>
    </source>
</evidence>
<keyword evidence="4 8" id="KW-0812">Transmembrane</keyword>
<evidence type="ECO:0000256" key="1">
    <source>
        <dbReference type="ARBA" id="ARBA00004141"/>
    </source>
</evidence>
<feature type="transmembrane region" description="Helical" evidence="9">
    <location>
        <begin position="95"/>
        <end position="118"/>
    </location>
</feature>
<comment type="subcellular location">
    <subcellularLocation>
        <location evidence="1">Membrane</location>
        <topology evidence="1">Multi-pass membrane protein</topology>
    </subcellularLocation>
</comment>
<keyword evidence="5 9" id="KW-1133">Transmembrane helix</keyword>
<feature type="transmembrane region" description="Helical" evidence="9">
    <location>
        <begin position="21"/>
        <end position="41"/>
    </location>
</feature>
<comment type="caution">
    <text evidence="10">The sequence shown here is derived from an EMBL/GenBank/DDBJ whole genome shotgun (WGS) entry which is preliminary data.</text>
</comment>
<dbReference type="InterPro" id="IPR000425">
    <property type="entry name" value="MIP"/>
</dbReference>
<keyword evidence="6 9" id="KW-0472">Membrane</keyword>
<dbReference type="Pfam" id="PF00230">
    <property type="entry name" value="MIP"/>
    <property type="match status" value="1"/>
</dbReference>
<comment type="similarity">
    <text evidence="2 8">Belongs to the MIP/aquaporin (TC 1.A.8) family.</text>
</comment>
<evidence type="ECO:0008006" key="12">
    <source>
        <dbReference type="Google" id="ProtNLM"/>
    </source>
</evidence>
<evidence type="ECO:0000313" key="10">
    <source>
        <dbReference type="EMBL" id="KAL3107841.1"/>
    </source>
</evidence>
<feature type="transmembrane region" description="Helical" evidence="9">
    <location>
        <begin position="145"/>
        <end position="168"/>
    </location>
</feature>
<dbReference type="SUPFAM" id="SSF81338">
    <property type="entry name" value="Aquaporin-like"/>
    <property type="match status" value="1"/>
</dbReference>
<evidence type="ECO:0000256" key="8">
    <source>
        <dbReference type="RuleBase" id="RU000477"/>
    </source>
</evidence>
<dbReference type="GO" id="GO:0016020">
    <property type="term" value="C:membrane"/>
    <property type="evidence" value="ECO:0007669"/>
    <property type="project" value="UniProtKB-SubCell"/>
</dbReference>
<comment type="function">
    <text evidence="7">Aquaglyceroporin that may modulate the water content and osmolytes during anhydrobiosis.</text>
</comment>
<accession>A0ABD2KY48</accession>
<name>A0ABD2KY48_9BILA</name>
<evidence type="ECO:0000256" key="6">
    <source>
        <dbReference type="ARBA" id="ARBA00023136"/>
    </source>
</evidence>
<dbReference type="InterPro" id="IPR023271">
    <property type="entry name" value="Aquaporin-like"/>
</dbReference>
<evidence type="ECO:0000256" key="9">
    <source>
        <dbReference type="SAM" id="Phobius"/>
    </source>
</evidence>
<feature type="transmembrane region" description="Helical" evidence="9">
    <location>
        <begin position="180"/>
        <end position="203"/>
    </location>
</feature>
<dbReference type="GO" id="GO:0055085">
    <property type="term" value="P:transmembrane transport"/>
    <property type="evidence" value="ECO:0007669"/>
    <property type="project" value="UniProtKB-ARBA"/>
</dbReference>
<proteinExistence type="inferred from homology"/>
<evidence type="ECO:0000256" key="2">
    <source>
        <dbReference type="ARBA" id="ARBA00006175"/>
    </source>
</evidence>
<sequence length="304" mass="33379">MERLREKLASLIRTENQLLRETLAEFVGTFFLLLIGISANIQSFQSASVHFGPQFTWGLGLAFGVYISAQISGGHLNPAISLVQLASGSISPVRFALYIFAQLFAAFLGSAVAFLGHFENCMQIRTRNGNQEFSQLFATFPSPNLSIWGSVADQLIGTAILAFCISLIMDKRNRIPVGLAPLLVGLSLTMIALTFGTNGGFAINPARDLGPRLFMLCLGLGWEVFSNNNFYFWVPIAVPFVGALVGHWLYKILIGVHGLQELIEISGAKYPRDDRGYKEYNSNPASIGMSEQLVGFSSRKEMLR</sequence>
<evidence type="ECO:0000256" key="5">
    <source>
        <dbReference type="ARBA" id="ARBA00022989"/>
    </source>
</evidence>
<dbReference type="Gene3D" id="1.20.1080.10">
    <property type="entry name" value="Glycerol uptake facilitator protein"/>
    <property type="match status" value="1"/>
</dbReference>
<dbReference type="AlphaFoldDB" id="A0ABD2KY48"/>
<evidence type="ECO:0000313" key="11">
    <source>
        <dbReference type="Proteomes" id="UP001620626"/>
    </source>
</evidence>
<keyword evidence="3 8" id="KW-0813">Transport</keyword>
<dbReference type="PANTHER" id="PTHR43829">
    <property type="entry name" value="AQUAPORIN OR AQUAGLYCEROPORIN RELATED"/>
    <property type="match status" value="1"/>
</dbReference>
<dbReference type="CDD" id="cd00333">
    <property type="entry name" value="MIP"/>
    <property type="match status" value="1"/>
</dbReference>
<dbReference type="PRINTS" id="PR00783">
    <property type="entry name" value="MINTRINSICP"/>
</dbReference>
<dbReference type="InterPro" id="IPR050363">
    <property type="entry name" value="MIP/Aquaporin"/>
</dbReference>
<dbReference type="Proteomes" id="UP001620626">
    <property type="component" value="Unassembled WGS sequence"/>
</dbReference>
<evidence type="ECO:0000256" key="3">
    <source>
        <dbReference type="ARBA" id="ARBA00022448"/>
    </source>
</evidence>
<reference evidence="10 11" key="1">
    <citation type="submission" date="2024-10" db="EMBL/GenBank/DDBJ databases">
        <authorList>
            <person name="Kim D."/>
        </authorList>
    </citation>
    <scope>NUCLEOTIDE SEQUENCE [LARGE SCALE GENOMIC DNA]</scope>
    <source>
        <strain evidence="10">BH-2024</strain>
    </source>
</reference>